<dbReference type="OrthoDB" id="7554122at2759"/>
<proteinExistence type="predicted"/>
<evidence type="ECO:0000313" key="2">
    <source>
        <dbReference type="EMBL" id="PBC26984.1"/>
    </source>
</evidence>
<accession>A0A2A3E667</accession>
<sequence>MEEEYLNSELCGILEQFAYVAMETYCEVQQEALSIEKERYEKMEENLEKLSKTYLFLEKKYKTTVEKLQNEGNDLRKIIEELKKDCDDLRLINAEHIANDQQMRGLQDEVECLKVQLLMQEEKHNEDIALLKQQHTDEIQRYKMLLQNAKLTHTSNEANKKRGRPKNSRKNKRDTSYFRWPELNIEKINDTDFEKEIVNKNIGTKKRKLFHEDKDTMVDIVQNLPDSIESISGKLESTLIDLEKLKKEKSKSIM</sequence>
<keyword evidence="3" id="KW-1185">Reference proteome</keyword>
<feature type="region of interest" description="Disordered" evidence="1">
    <location>
        <begin position="150"/>
        <end position="175"/>
    </location>
</feature>
<protein>
    <submittedName>
        <fullName evidence="2">Uncharacterized protein</fullName>
    </submittedName>
</protein>
<dbReference type="EMBL" id="KZ288361">
    <property type="protein sequence ID" value="PBC26984.1"/>
    <property type="molecule type" value="Genomic_DNA"/>
</dbReference>
<dbReference type="AlphaFoldDB" id="A0A2A3E667"/>
<evidence type="ECO:0000256" key="1">
    <source>
        <dbReference type="SAM" id="MobiDB-lite"/>
    </source>
</evidence>
<evidence type="ECO:0000313" key="3">
    <source>
        <dbReference type="Proteomes" id="UP000242457"/>
    </source>
</evidence>
<reference evidence="2 3" key="1">
    <citation type="submission" date="2014-07" db="EMBL/GenBank/DDBJ databases">
        <title>Genomic and transcriptomic analysis on Apis cerana provide comprehensive insights into honey bee biology.</title>
        <authorList>
            <person name="Diao Q."/>
            <person name="Sun L."/>
            <person name="Zheng H."/>
            <person name="Zheng H."/>
            <person name="Xu S."/>
            <person name="Wang S."/>
            <person name="Zeng Z."/>
            <person name="Hu F."/>
            <person name="Su S."/>
            <person name="Wu J."/>
        </authorList>
    </citation>
    <scope>NUCLEOTIDE SEQUENCE [LARGE SCALE GENOMIC DNA]</scope>
    <source>
        <tissue evidence="2">Pupae without intestine</tissue>
    </source>
</reference>
<name>A0A2A3E667_APICC</name>
<feature type="compositionally biased region" description="Basic residues" evidence="1">
    <location>
        <begin position="161"/>
        <end position="172"/>
    </location>
</feature>
<organism evidence="2 3">
    <name type="scientific">Apis cerana cerana</name>
    <name type="common">Oriental honeybee</name>
    <dbReference type="NCBI Taxonomy" id="94128"/>
    <lineage>
        <taxon>Eukaryota</taxon>
        <taxon>Metazoa</taxon>
        <taxon>Ecdysozoa</taxon>
        <taxon>Arthropoda</taxon>
        <taxon>Hexapoda</taxon>
        <taxon>Insecta</taxon>
        <taxon>Pterygota</taxon>
        <taxon>Neoptera</taxon>
        <taxon>Endopterygota</taxon>
        <taxon>Hymenoptera</taxon>
        <taxon>Apocrita</taxon>
        <taxon>Aculeata</taxon>
        <taxon>Apoidea</taxon>
        <taxon>Anthophila</taxon>
        <taxon>Apidae</taxon>
        <taxon>Apis</taxon>
    </lineage>
</organism>
<dbReference type="Proteomes" id="UP000242457">
    <property type="component" value="Unassembled WGS sequence"/>
</dbReference>
<gene>
    <name evidence="2" type="ORF">APICC_08533</name>
</gene>